<feature type="transmembrane region" description="Helical" evidence="3">
    <location>
        <begin position="98"/>
        <end position="121"/>
    </location>
</feature>
<keyword evidence="3" id="KW-0812">Transmembrane</keyword>
<organism evidence="5 6">
    <name type="scientific">Plectus sambesii</name>
    <dbReference type="NCBI Taxonomy" id="2011161"/>
    <lineage>
        <taxon>Eukaryota</taxon>
        <taxon>Metazoa</taxon>
        <taxon>Ecdysozoa</taxon>
        <taxon>Nematoda</taxon>
        <taxon>Chromadorea</taxon>
        <taxon>Plectida</taxon>
        <taxon>Plectina</taxon>
        <taxon>Plectoidea</taxon>
        <taxon>Plectidae</taxon>
        <taxon>Plectus</taxon>
    </lineage>
</organism>
<evidence type="ECO:0000256" key="2">
    <source>
        <dbReference type="ARBA" id="ARBA00012741"/>
    </source>
</evidence>
<dbReference type="InterPro" id="IPR017853">
    <property type="entry name" value="GH"/>
</dbReference>
<dbReference type="Proteomes" id="UP000887566">
    <property type="component" value="Unplaced"/>
</dbReference>
<dbReference type="Gene3D" id="3.90.400.10">
    <property type="entry name" value="Oligo-1,6-glucosidase, Domain 2"/>
    <property type="match status" value="1"/>
</dbReference>
<dbReference type="Pfam" id="PF16028">
    <property type="entry name" value="SLC3A2_N"/>
    <property type="match status" value="1"/>
</dbReference>
<dbReference type="InterPro" id="IPR006047">
    <property type="entry name" value="GH13_cat_dom"/>
</dbReference>
<dbReference type="AlphaFoldDB" id="A0A914VWP7"/>
<dbReference type="PANTHER" id="PTHR10357">
    <property type="entry name" value="ALPHA-AMYLASE FAMILY MEMBER"/>
    <property type="match status" value="1"/>
</dbReference>
<protein>
    <recommendedName>
        <fullName evidence="2">alpha-glucosidase</fullName>
        <ecNumber evidence="2">3.2.1.20</ecNumber>
    </recommendedName>
</protein>
<accession>A0A914VWP7</accession>
<keyword evidence="3" id="KW-1133">Transmembrane helix</keyword>
<dbReference type="GO" id="GO:0005975">
    <property type="term" value="P:carbohydrate metabolic process"/>
    <property type="evidence" value="ECO:0007669"/>
    <property type="project" value="InterPro"/>
</dbReference>
<dbReference type="EC" id="3.2.1.20" evidence="2"/>
<proteinExistence type="predicted"/>
<dbReference type="Pfam" id="PF00128">
    <property type="entry name" value="Alpha-amylase"/>
    <property type="match status" value="1"/>
</dbReference>
<evidence type="ECO:0000313" key="5">
    <source>
        <dbReference type="Proteomes" id="UP000887566"/>
    </source>
</evidence>
<evidence type="ECO:0000259" key="4">
    <source>
        <dbReference type="SMART" id="SM00642"/>
    </source>
</evidence>
<comment type="catalytic activity">
    <reaction evidence="1">
        <text>Hydrolysis of terminal, non-reducing (1-&gt;4)-linked alpha-D-glucose residues with release of alpha-D-glucose.</text>
        <dbReference type="EC" id="3.2.1.20"/>
    </reaction>
</comment>
<dbReference type="InterPro" id="IPR045857">
    <property type="entry name" value="O16G_dom_2"/>
</dbReference>
<keyword evidence="5" id="KW-1185">Reference proteome</keyword>
<keyword evidence="3" id="KW-0472">Membrane</keyword>
<dbReference type="WBParaSite" id="PSAMB.scaffold2721size21636.g18897.t1">
    <property type="protein sequence ID" value="PSAMB.scaffold2721size21636.g18897.t1"/>
    <property type="gene ID" value="PSAMB.scaffold2721size21636.g18897"/>
</dbReference>
<evidence type="ECO:0000313" key="6">
    <source>
        <dbReference type="WBParaSite" id="PSAMB.scaffold2721size21636.g18897.t1"/>
    </source>
</evidence>
<dbReference type="SMART" id="SM00642">
    <property type="entry name" value="Aamy"/>
    <property type="match status" value="1"/>
</dbReference>
<sequence length="648" mass="73189">MAQSEPLMPGPEGKIPKLYDVEKGHKTESYIVAISGRKEKGPVVPVGRPAPLLEEAPPVAYKTVTETVVVRTTPATVGLTRDQLEQYRDDPFWKPLRWILFILFWLAWIVMFLVAILIVFLSPSCAPKTVQKWYQTKVCYQAWTPSLQDSNGDGVGDLKGATSRLEQLRKIGVQSFWLTPLLDSDQFSYAIRDHRAVDGKLGTSEDLTELIDTLHDKDMYMIMDLPVTTTSLEHEWFQRSSRASEPANQNYSSFYFWRATAPNDQFWSPLSAGVKDNFYMHYEGKPQWPILNWKSPELRQQMFDVFTYWLERGVDGFFISYVDYLGRTNDGTKPDSDSIQDVLRDIRHHIDTRKNETDSIKDKAILLFTTVQESKEKDKLALVNAGLNTVINYELGKVKLGTSVCPAGESTVTKCVNEILADVVAVHNLNEDFTPMWEFGNPYASRLASRVGNRPQAEVLTMLQLLLPGSNNFYYGEEIGMRDLTTGETPQRGAMLWDDSVNAGFSTANVSLPISEDFKNINFAKQYSQETSPVKMFKKLAKLRQRDETLILGKSFVGKPVGQAFIFSRYRRENETTIGKLYVGAVNLGLEATSLSLSDIPGLKADMWPKAEVVTKTSNVVDYEVRQKKDLSSGILNIGPEQGVVLRF</sequence>
<name>A0A914VWP7_9BILA</name>
<dbReference type="Gene3D" id="3.20.20.80">
    <property type="entry name" value="Glycosidases"/>
    <property type="match status" value="1"/>
</dbReference>
<dbReference type="PANTHER" id="PTHR10357:SF230">
    <property type="entry name" value="GLYCOSYL HYDROLASE FAMILY 13 CATALYTIC DOMAIN-CONTAINING PROTEIN"/>
    <property type="match status" value="1"/>
</dbReference>
<feature type="domain" description="Glycosyl hydrolase family 13 catalytic" evidence="4">
    <location>
        <begin position="141"/>
        <end position="544"/>
    </location>
</feature>
<dbReference type="InterPro" id="IPR031984">
    <property type="entry name" value="SLC3A2_N"/>
</dbReference>
<reference evidence="6" key="1">
    <citation type="submission" date="2022-11" db="UniProtKB">
        <authorList>
            <consortium name="WormBaseParasite"/>
        </authorList>
    </citation>
    <scope>IDENTIFICATION</scope>
</reference>
<dbReference type="SUPFAM" id="SSF51445">
    <property type="entry name" value="(Trans)glycosidases"/>
    <property type="match status" value="1"/>
</dbReference>
<evidence type="ECO:0000256" key="3">
    <source>
        <dbReference type="SAM" id="Phobius"/>
    </source>
</evidence>
<dbReference type="GO" id="GO:0004558">
    <property type="term" value="F:alpha-1,4-glucosidase activity"/>
    <property type="evidence" value="ECO:0007669"/>
    <property type="project" value="UniProtKB-EC"/>
</dbReference>
<evidence type="ECO:0000256" key="1">
    <source>
        <dbReference type="ARBA" id="ARBA00001657"/>
    </source>
</evidence>